<protein>
    <submittedName>
        <fullName evidence="1">Uncharacterized protein</fullName>
    </submittedName>
</protein>
<accession>A0A9X1PMP2</accession>
<name>A0A9X1PMP2_9BACT</name>
<comment type="caution">
    <text evidence="1">The sequence shown here is derived from an EMBL/GenBank/DDBJ whole genome shotgun (WGS) entry which is preliminary data.</text>
</comment>
<organism evidence="1 2">
    <name type="scientific">Dyadobacter chenwenxiniae</name>
    <dbReference type="NCBI Taxonomy" id="2906456"/>
    <lineage>
        <taxon>Bacteria</taxon>
        <taxon>Pseudomonadati</taxon>
        <taxon>Bacteroidota</taxon>
        <taxon>Cytophagia</taxon>
        <taxon>Cytophagales</taxon>
        <taxon>Spirosomataceae</taxon>
        <taxon>Dyadobacter</taxon>
    </lineage>
</organism>
<gene>
    <name evidence="1" type="ORF">LXM26_16410</name>
</gene>
<evidence type="ECO:0000313" key="2">
    <source>
        <dbReference type="Proteomes" id="UP001139000"/>
    </source>
</evidence>
<dbReference type="EMBL" id="JAJTTC010000003">
    <property type="protein sequence ID" value="MCF0063094.1"/>
    <property type="molecule type" value="Genomic_DNA"/>
</dbReference>
<sequence length="80" mass="9372">MPTIIYDDKQKKAINLDNVDTIKLDRSGAGFHIVFQKQITVKDSYMSTTLDRWVYSSEDERDKVFRTIIDSYGYRVGGWM</sequence>
<dbReference type="AlphaFoldDB" id="A0A9X1PMP2"/>
<keyword evidence="2" id="KW-1185">Reference proteome</keyword>
<proteinExistence type="predicted"/>
<dbReference type="Proteomes" id="UP001139000">
    <property type="component" value="Unassembled WGS sequence"/>
</dbReference>
<reference evidence="1" key="1">
    <citation type="submission" date="2021-12" db="EMBL/GenBank/DDBJ databases">
        <title>Novel species in genus Dyadobacter.</title>
        <authorList>
            <person name="Ma C."/>
        </authorList>
    </citation>
    <scope>NUCLEOTIDE SEQUENCE</scope>
    <source>
        <strain evidence="1">LJ419</strain>
    </source>
</reference>
<dbReference type="RefSeq" id="WP_234656131.1">
    <property type="nucleotide sequence ID" value="NZ_CP094997.1"/>
</dbReference>
<evidence type="ECO:0000313" key="1">
    <source>
        <dbReference type="EMBL" id="MCF0063094.1"/>
    </source>
</evidence>